<dbReference type="Proteomes" id="UP000789702">
    <property type="component" value="Unassembled WGS sequence"/>
</dbReference>
<feature type="non-terminal residue" evidence="1">
    <location>
        <position position="1"/>
    </location>
</feature>
<accession>A0ACA9KW65</accession>
<proteinExistence type="predicted"/>
<organism evidence="1 2">
    <name type="scientific">Dentiscutata heterogama</name>
    <dbReference type="NCBI Taxonomy" id="1316150"/>
    <lineage>
        <taxon>Eukaryota</taxon>
        <taxon>Fungi</taxon>
        <taxon>Fungi incertae sedis</taxon>
        <taxon>Mucoromycota</taxon>
        <taxon>Glomeromycotina</taxon>
        <taxon>Glomeromycetes</taxon>
        <taxon>Diversisporales</taxon>
        <taxon>Gigasporaceae</taxon>
        <taxon>Dentiscutata</taxon>
    </lineage>
</organism>
<name>A0ACA9KW65_9GLOM</name>
<protein>
    <submittedName>
        <fullName evidence="1">6569_t:CDS:1</fullName>
    </submittedName>
</protein>
<dbReference type="EMBL" id="CAJVPU010002238">
    <property type="protein sequence ID" value="CAG8497531.1"/>
    <property type="molecule type" value="Genomic_DNA"/>
</dbReference>
<sequence>RIGDEKEKYKAFYSCHNPTKNENFRDTSSDEKNDYKLSNVDEVDKSLANSNKLANTESGDPMGLEWYLHVDGGMNDNIDDDVDCIKIMKCTVVENKEEMSQRREIVSRTNEDMNNTNRGAVVINSNKKRIDVNNRNGIIICSTSSDKACQKINVKLEDSPEPDGKNKCKVFVYQQKSEDEGRMVGQIEESIDKGDENDKSDSVHVIAVRRFKTIENDIQTLKGGDRMMKGQTDQNKLCEGRSLEKDKQTSKEEHELEFLDNVGKFRQNLIKTKEQSELLNPV</sequence>
<feature type="non-terminal residue" evidence="1">
    <location>
        <position position="282"/>
    </location>
</feature>
<keyword evidence="2" id="KW-1185">Reference proteome</keyword>
<gene>
    <name evidence="1" type="ORF">DHETER_LOCUS2854</name>
</gene>
<reference evidence="1" key="1">
    <citation type="submission" date="2021-06" db="EMBL/GenBank/DDBJ databases">
        <authorList>
            <person name="Kallberg Y."/>
            <person name="Tangrot J."/>
            <person name="Rosling A."/>
        </authorList>
    </citation>
    <scope>NUCLEOTIDE SEQUENCE</scope>
    <source>
        <strain evidence="1">IL203A</strain>
    </source>
</reference>
<evidence type="ECO:0000313" key="1">
    <source>
        <dbReference type="EMBL" id="CAG8497531.1"/>
    </source>
</evidence>
<comment type="caution">
    <text evidence="1">The sequence shown here is derived from an EMBL/GenBank/DDBJ whole genome shotgun (WGS) entry which is preliminary data.</text>
</comment>
<evidence type="ECO:0000313" key="2">
    <source>
        <dbReference type="Proteomes" id="UP000789702"/>
    </source>
</evidence>